<sequence length="115" mass="12811">MKPVIFAGTQWFGHFGHALRVKLTQGVVFLGRVMGFVELEPAHKLDFIGPNRGGLEHKPPAFIGQRELCRRRSPGGRVAREQCQVGLGIVEIDDDRSPRNLLAGLRRQSEQGRGQ</sequence>
<organism evidence="1 2">
    <name type="scientific">Hymenobacter amundsenii</name>
    <dbReference type="NCBI Taxonomy" id="2006685"/>
    <lineage>
        <taxon>Bacteria</taxon>
        <taxon>Pseudomonadati</taxon>
        <taxon>Bacteroidota</taxon>
        <taxon>Cytophagia</taxon>
        <taxon>Cytophagales</taxon>
        <taxon>Hymenobacteraceae</taxon>
        <taxon>Hymenobacter</taxon>
    </lineage>
</organism>
<comment type="caution">
    <text evidence="1">The sequence shown here is derived from an EMBL/GenBank/DDBJ whole genome shotgun (WGS) entry which is preliminary data.</text>
</comment>
<reference evidence="1 2" key="1">
    <citation type="submission" date="2017-06" db="EMBL/GenBank/DDBJ databases">
        <title>Hymenobacter amundsenii sp. nov. isolated from regoliths in Antarctica.</title>
        <authorList>
            <person name="Sedlacek I."/>
            <person name="Kralova S."/>
            <person name="Pantucek R."/>
            <person name="Svec P."/>
            <person name="Holochova P."/>
            <person name="Stankova E."/>
            <person name="Vrbovska V."/>
            <person name="Busse H.-J."/>
        </authorList>
    </citation>
    <scope>NUCLEOTIDE SEQUENCE [LARGE SCALE GENOMIC DNA]</scope>
    <source>
        <strain evidence="1 2">CCM 8682</strain>
    </source>
</reference>
<accession>A0A246FLL8</accession>
<keyword evidence="2" id="KW-1185">Reference proteome</keyword>
<proteinExistence type="predicted"/>
<gene>
    <name evidence="1" type="ORF">CDA63_07595</name>
</gene>
<evidence type="ECO:0000313" key="2">
    <source>
        <dbReference type="Proteomes" id="UP000197277"/>
    </source>
</evidence>
<dbReference type="Proteomes" id="UP000197277">
    <property type="component" value="Unassembled WGS sequence"/>
</dbReference>
<dbReference type="EMBL" id="NIRR01000009">
    <property type="protein sequence ID" value="OWP63647.1"/>
    <property type="molecule type" value="Genomic_DNA"/>
</dbReference>
<protein>
    <submittedName>
        <fullName evidence="1">Uncharacterized protein</fullName>
    </submittedName>
</protein>
<name>A0A246FLL8_9BACT</name>
<dbReference type="AlphaFoldDB" id="A0A246FLL8"/>
<dbReference type="RefSeq" id="WP_088463852.1">
    <property type="nucleotide sequence ID" value="NZ_NIRR01000009.1"/>
</dbReference>
<evidence type="ECO:0000313" key="1">
    <source>
        <dbReference type="EMBL" id="OWP63647.1"/>
    </source>
</evidence>